<dbReference type="Proteomes" id="UP000002852">
    <property type="component" value="Unassembled WGS sequence"/>
</dbReference>
<keyword evidence="4" id="KW-1015">Disulfide bond</keyword>
<keyword evidence="3" id="KW-0597">Phosphoprotein</keyword>
<dbReference type="GO" id="GO:0005737">
    <property type="term" value="C:cytoplasm"/>
    <property type="evidence" value="ECO:0007669"/>
    <property type="project" value="UniProtKB-SubCell"/>
</dbReference>
<dbReference type="InterPro" id="IPR007110">
    <property type="entry name" value="Ig-like_dom"/>
</dbReference>
<dbReference type="PROSITE" id="PS50835">
    <property type="entry name" value="IG_LIKE"/>
    <property type="match status" value="1"/>
</dbReference>
<dbReference type="InterPro" id="IPR003598">
    <property type="entry name" value="Ig_sub2"/>
</dbReference>
<evidence type="ECO:0000256" key="2">
    <source>
        <dbReference type="ARBA" id="ARBA00022490"/>
    </source>
</evidence>
<dbReference type="AlphaFoldDB" id="A0A3B5Q0I3"/>
<dbReference type="FunFam" id="2.60.40.10:FF:000707">
    <property type="entry name" value="Obscurin, cytoskeletal calmodulin and titin-interacting RhoGEF"/>
    <property type="match status" value="1"/>
</dbReference>
<dbReference type="SUPFAM" id="SSF48726">
    <property type="entry name" value="Immunoglobulin"/>
    <property type="match status" value="2"/>
</dbReference>
<dbReference type="InterPro" id="IPR013098">
    <property type="entry name" value="Ig_I-set"/>
</dbReference>
<dbReference type="InterPro" id="IPR036179">
    <property type="entry name" value="Ig-like_dom_sf"/>
</dbReference>
<dbReference type="PANTHER" id="PTHR35971:SF5">
    <property type="entry name" value="OBSCURIN LIKE CYTOSKELETAL ADAPTOR 1"/>
    <property type="match status" value="1"/>
</dbReference>
<proteinExistence type="predicted"/>
<organism evidence="6 7">
    <name type="scientific">Xiphophorus maculatus</name>
    <name type="common">Southern platyfish</name>
    <name type="synonym">Platypoecilus maculatus</name>
    <dbReference type="NCBI Taxonomy" id="8083"/>
    <lineage>
        <taxon>Eukaryota</taxon>
        <taxon>Metazoa</taxon>
        <taxon>Chordata</taxon>
        <taxon>Craniata</taxon>
        <taxon>Vertebrata</taxon>
        <taxon>Euteleostomi</taxon>
        <taxon>Actinopterygii</taxon>
        <taxon>Neopterygii</taxon>
        <taxon>Teleostei</taxon>
        <taxon>Neoteleostei</taxon>
        <taxon>Acanthomorphata</taxon>
        <taxon>Ovalentaria</taxon>
        <taxon>Atherinomorphae</taxon>
        <taxon>Cyprinodontiformes</taxon>
        <taxon>Poeciliidae</taxon>
        <taxon>Poeciliinae</taxon>
        <taxon>Xiphophorus</taxon>
    </lineage>
</organism>
<dbReference type="OMA" id="ASMKHEM"/>
<name>A0A3B5Q0I3_XIPMA</name>
<dbReference type="InParanoid" id="A0A3B5Q0I3"/>
<reference evidence="6" key="3">
    <citation type="submission" date="2025-08" db="UniProtKB">
        <authorList>
            <consortium name="Ensembl"/>
        </authorList>
    </citation>
    <scope>IDENTIFICATION</scope>
    <source>
        <strain evidence="6">JP 163 A</strain>
    </source>
</reference>
<dbReference type="GeneTree" id="ENSGT00940000168428"/>
<dbReference type="PANTHER" id="PTHR35971">
    <property type="entry name" value="SI:DKEY-31G6.6"/>
    <property type="match status" value="1"/>
</dbReference>
<dbReference type="STRING" id="8083.ENSXMAP00000023789"/>
<evidence type="ECO:0000313" key="6">
    <source>
        <dbReference type="Ensembl" id="ENSXMAP00000023789.1"/>
    </source>
</evidence>
<dbReference type="InterPro" id="IPR003599">
    <property type="entry name" value="Ig_sub"/>
</dbReference>
<evidence type="ECO:0000256" key="4">
    <source>
        <dbReference type="ARBA" id="ARBA00023157"/>
    </source>
</evidence>
<dbReference type="InterPro" id="IPR013783">
    <property type="entry name" value="Ig-like_fold"/>
</dbReference>
<dbReference type="Pfam" id="PF07679">
    <property type="entry name" value="I-set"/>
    <property type="match status" value="2"/>
</dbReference>
<evidence type="ECO:0000256" key="3">
    <source>
        <dbReference type="ARBA" id="ARBA00022553"/>
    </source>
</evidence>
<sequence length="162" mass="18122">KHPVFFGRHLLLVLENLINQKELKAFLSILMKQEGSIIQLYIKDLKLEDSGSYTCQAGNAETKLPVFFIKELQNMNAEVGEMISLCCELSKPGVSVLWKKNKLPLRASMKHEMKQNGCLYQLSIKDLKLEDSGSYTCQAGNAESTANVAVKGVFILTLGIHY</sequence>
<evidence type="ECO:0000313" key="7">
    <source>
        <dbReference type="Proteomes" id="UP000002852"/>
    </source>
</evidence>
<comment type="subcellular location">
    <subcellularLocation>
        <location evidence="1">Cytoplasm</location>
    </subcellularLocation>
</comment>
<evidence type="ECO:0000259" key="5">
    <source>
        <dbReference type="PROSITE" id="PS50835"/>
    </source>
</evidence>
<protein>
    <recommendedName>
        <fullName evidence="5">Ig-like domain-containing protein</fullName>
    </recommendedName>
</protein>
<reference evidence="6" key="4">
    <citation type="submission" date="2025-09" db="UniProtKB">
        <authorList>
            <consortium name="Ensembl"/>
        </authorList>
    </citation>
    <scope>IDENTIFICATION</scope>
    <source>
        <strain evidence="6">JP 163 A</strain>
    </source>
</reference>
<dbReference type="Gene3D" id="2.60.40.10">
    <property type="entry name" value="Immunoglobulins"/>
    <property type="match status" value="2"/>
</dbReference>
<dbReference type="Ensembl" id="ENSXMAT00000025857.1">
    <property type="protein sequence ID" value="ENSXMAP00000023789.1"/>
    <property type="gene ID" value="ENSXMAG00000023498.1"/>
</dbReference>
<dbReference type="SMART" id="SM00408">
    <property type="entry name" value="IGc2"/>
    <property type="match status" value="1"/>
</dbReference>
<dbReference type="CDD" id="cd00096">
    <property type="entry name" value="Ig"/>
    <property type="match status" value="2"/>
</dbReference>
<keyword evidence="2" id="KW-0963">Cytoplasm</keyword>
<dbReference type="SMART" id="SM00409">
    <property type="entry name" value="IG"/>
    <property type="match status" value="1"/>
</dbReference>
<reference evidence="7" key="1">
    <citation type="submission" date="2012-01" db="EMBL/GenBank/DDBJ databases">
        <authorList>
            <person name="Walter R."/>
            <person name="Schartl M."/>
            <person name="Warren W."/>
        </authorList>
    </citation>
    <scope>NUCLEOTIDE SEQUENCE [LARGE SCALE GENOMIC DNA]</scope>
    <source>
        <strain evidence="7">JP 163 A</strain>
    </source>
</reference>
<keyword evidence="7" id="KW-1185">Reference proteome</keyword>
<evidence type="ECO:0000256" key="1">
    <source>
        <dbReference type="ARBA" id="ARBA00004496"/>
    </source>
</evidence>
<dbReference type="InterPro" id="IPR052385">
    <property type="entry name" value="Obscurin/Obscurin-like_Reg"/>
</dbReference>
<reference evidence="7" key="2">
    <citation type="journal article" date="2013" name="Nat. Genet.">
        <title>The genome of the platyfish, Xiphophorus maculatus, provides insights into evolutionary adaptation and several complex traits.</title>
        <authorList>
            <person name="Schartl M."/>
            <person name="Walter R.B."/>
            <person name="Shen Y."/>
            <person name="Garcia T."/>
            <person name="Catchen J."/>
            <person name="Amores A."/>
            <person name="Braasch I."/>
            <person name="Chalopin D."/>
            <person name="Volff J.N."/>
            <person name="Lesch K.P."/>
            <person name="Bisazza A."/>
            <person name="Minx P."/>
            <person name="Hillier L."/>
            <person name="Wilson R.K."/>
            <person name="Fuerstenberg S."/>
            <person name="Boore J."/>
            <person name="Searle S."/>
            <person name="Postlethwait J.H."/>
            <person name="Warren W.C."/>
        </authorList>
    </citation>
    <scope>NUCLEOTIDE SEQUENCE [LARGE SCALE GENOMIC DNA]</scope>
    <source>
        <strain evidence="7">JP 163 A</strain>
    </source>
</reference>
<feature type="domain" description="Ig-like" evidence="5">
    <location>
        <begin position="65"/>
        <end position="149"/>
    </location>
</feature>
<accession>A0A3B5Q0I3</accession>